<dbReference type="EMBL" id="MIMV01000229">
    <property type="protein sequence ID" value="OTA82336.1"/>
    <property type="molecule type" value="Genomic_DNA"/>
</dbReference>
<dbReference type="AlphaFoldDB" id="A0A1Y2UGC7"/>
<organism evidence="2 4">
    <name type="scientific">Limosilactobacillus reuteri</name>
    <name type="common">Lactobacillus reuteri</name>
    <dbReference type="NCBI Taxonomy" id="1598"/>
    <lineage>
        <taxon>Bacteria</taxon>
        <taxon>Bacillati</taxon>
        <taxon>Bacillota</taxon>
        <taxon>Bacilli</taxon>
        <taxon>Lactobacillales</taxon>
        <taxon>Lactobacillaceae</taxon>
        <taxon>Limosilactobacillus</taxon>
    </lineage>
</organism>
<sequence>MSKGDFITEPQFYKLAIKANKPIIFYINPPFGTANSRSFSHSRAEKKRDMAKTEVRALMQDAKMGKATQQLYAQFFYRIVDIVNIFHLDNVILASFSPYQFRVGGDYFGKFYNHFLQTLHPFKGFLFSAGEFSDVNSDWGITFSLYSNESIFPHNEKVNVCEFNQGAIQNLFTKEIRTVNKENSLNEWIKSNQKLNKDDKLLGADKDFTAVTSAIKPVKPNDRAVYYSDAIGYMYFIGNDVEHSDTAVSLFSTLFKSQHGIVINQSNLIPSLVSFAIRRSANFQWFNGKDAFYIDKDISNNLLSNRAFISDCLIFSLSQYRSSYQSSLGINSIPEGYPEIDNYWFYLPSSIMSKLYGNIKVSDETRTLFSQEFRRAKSSEDTPIVKLLNSFGVKFLLSDDSLIEIELSKESSLTNEATNMLNVMIELFNKTWKYRELAVKGHPEWSLERFDAGFNQMYRLMTQMIDDGD</sequence>
<accession>A0A1Y2UGC7</accession>
<dbReference type="EMBL" id="MIMU01000111">
    <property type="protein sequence ID" value="OTA83046.1"/>
    <property type="molecule type" value="Genomic_DNA"/>
</dbReference>
<reference evidence="1 3" key="2">
    <citation type="submission" date="2016-09" db="EMBL/GenBank/DDBJ databases">
        <title>Lactobacillus reuteri KLR3006, genome sequencing and assembly.</title>
        <authorList>
            <person name="Lee J.-Y."/>
            <person name="Kim E.B."/>
            <person name="Choi Y.-J."/>
        </authorList>
    </citation>
    <scope>NUCLEOTIDE SEQUENCE [LARGE SCALE GENOMIC DNA]</scope>
    <source>
        <strain evidence="1 3">KLR3006</strain>
    </source>
</reference>
<name>A0A1Y2UGC7_LIMRT</name>
<proteinExistence type="predicted"/>
<comment type="caution">
    <text evidence="2">The sequence shown here is derived from an EMBL/GenBank/DDBJ whole genome shotgun (WGS) entry which is preliminary data.</text>
</comment>
<evidence type="ECO:0000313" key="2">
    <source>
        <dbReference type="EMBL" id="OTA83046.1"/>
    </source>
</evidence>
<protein>
    <submittedName>
        <fullName evidence="2">Uncharacterized protein</fullName>
    </submittedName>
</protein>
<evidence type="ECO:0000313" key="3">
    <source>
        <dbReference type="Proteomes" id="UP000194219"/>
    </source>
</evidence>
<evidence type="ECO:0000313" key="1">
    <source>
        <dbReference type="EMBL" id="OTA82336.1"/>
    </source>
</evidence>
<dbReference type="Proteomes" id="UP000194286">
    <property type="component" value="Unassembled WGS sequence"/>
</dbReference>
<gene>
    <name evidence="2" type="ORF">BHL82_08345</name>
    <name evidence="1" type="ORF">BHL83_08915</name>
</gene>
<reference evidence="2 4" key="1">
    <citation type="submission" date="2016-09" db="EMBL/GenBank/DDBJ databases">
        <title>Lactobacillus reuteri KLR3005, genome sequencing and assembly.</title>
        <authorList>
            <person name="Lee J.-Y."/>
            <person name="Kim E.B."/>
            <person name="Choi Y.-J."/>
        </authorList>
    </citation>
    <scope>NUCLEOTIDE SEQUENCE [LARGE SCALE GENOMIC DNA]</scope>
    <source>
        <strain evidence="2 4">KLR3005</strain>
    </source>
</reference>
<dbReference type="Proteomes" id="UP000194219">
    <property type="component" value="Unassembled WGS sequence"/>
</dbReference>
<evidence type="ECO:0000313" key="4">
    <source>
        <dbReference type="Proteomes" id="UP000194286"/>
    </source>
</evidence>